<accession>A0ACC0HLK2</accession>
<evidence type="ECO:0000313" key="1">
    <source>
        <dbReference type="EMBL" id="KAI8013422.1"/>
    </source>
</evidence>
<organism evidence="1 2">
    <name type="scientific">Camellia lanceoleosa</name>
    <dbReference type="NCBI Taxonomy" id="1840588"/>
    <lineage>
        <taxon>Eukaryota</taxon>
        <taxon>Viridiplantae</taxon>
        <taxon>Streptophyta</taxon>
        <taxon>Embryophyta</taxon>
        <taxon>Tracheophyta</taxon>
        <taxon>Spermatophyta</taxon>
        <taxon>Magnoliopsida</taxon>
        <taxon>eudicotyledons</taxon>
        <taxon>Gunneridae</taxon>
        <taxon>Pentapetalae</taxon>
        <taxon>asterids</taxon>
        <taxon>Ericales</taxon>
        <taxon>Theaceae</taxon>
        <taxon>Camellia</taxon>
    </lineage>
</organism>
<dbReference type="Proteomes" id="UP001060215">
    <property type="component" value="Chromosome 4"/>
</dbReference>
<keyword evidence="2" id="KW-1185">Reference proteome</keyword>
<dbReference type="EMBL" id="CM045761">
    <property type="protein sequence ID" value="KAI8013422.1"/>
    <property type="molecule type" value="Genomic_DNA"/>
</dbReference>
<proteinExistence type="predicted"/>
<name>A0ACC0HLK2_9ERIC</name>
<gene>
    <name evidence="1" type="ORF">LOK49_LG05G00820</name>
</gene>
<comment type="caution">
    <text evidence="1">The sequence shown here is derived from an EMBL/GenBank/DDBJ whole genome shotgun (WGS) entry which is preliminary data.</text>
</comment>
<evidence type="ECO:0000313" key="2">
    <source>
        <dbReference type="Proteomes" id="UP001060215"/>
    </source>
</evidence>
<sequence>MGLGIGLHQYNSLDSHPDDMLSLYSPLLPSSSLEGLRNGVGHYKLGIRFGNARVSYLTGEPTMLKFTEDADQGFSHLRRGNLA</sequence>
<reference evidence="1 2" key="1">
    <citation type="journal article" date="2022" name="Plant J.">
        <title>Chromosome-level genome of Camellia lanceoleosa provides a valuable resource for understanding genome evolution and self-incompatibility.</title>
        <authorList>
            <person name="Gong W."/>
            <person name="Xiao S."/>
            <person name="Wang L."/>
            <person name="Liao Z."/>
            <person name="Chang Y."/>
            <person name="Mo W."/>
            <person name="Hu G."/>
            <person name="Li W."/>
            <person name="Zhao G."/>
            <person name="Zhu H."/>
            <person name="Hu X."/>
            <person name="Ji K."/>
            <person name="Xiang X."/>
            <person name="Song Q."/>
            <person name="Yuan D."/>
            <person name="Jin S."/>
            <person name="Zhang L."/>
        </authorList>
    </citation>
    <scope>NUCLEOTIDE SEQUENCE [LARGE SCALE GENOMIC DNA]</scope>
    <source>
        <strain evidence="1">SQ_2022a</strain>
    </source>
</reference>
<protein>
    <submittedName>
        <fullName evidence="1">Protein FIP1</fullName>
    </submittedName>
</protein>